<evidence type="ECO:0000313" key="2">
    <source>
        <dbReference type="Proteomes" id="UP000646827"/>
    </source>
</evidence>
<reference evidence="1 2" key="1">
    <citation type="submission" date="2020-12" db="EMBL/GenBank/DDBJ databases">
        <title>Metabolic potential, ecology and presence of endohyphal bacteria is reflected in genomic diversity of Mucoromycotina.</title>
        <authorList>
            <person name="Muszewska A."/>
            <person name="Okrasinska A."/>
            <person name="Steczkiewicz K."/>
            <person name="Drgas O."/>
            <person name="Orlowska M."/>
            <person name="Perlinska-Lenart U."/>
            <person name="Aleksandrzak-Piekarczyk T."/>
            <person name="Szatraj K."/>
            <person name="Zielenkiewicz U."/>
            <person name="Pilsyk S."/>
            <person name="Malc E."/>
            <person name="Mieczkowski P."/>
            <person name="Kruszewska J.S."/>
            <person name="Biernat P."/>
            <person name="Pawlowska J."/>
        </authorList>
    </citation>
    <scope>NUCLEOTIDE SEQUENCE [LARGE SCALE GENOMIC DNA]</scope>
    <source>
        <strain evidence="1 2">CBS 142.35</strain>
    </source>
</reference>
<gene>
    <name evidence="1" type="ORF">INT45_010806</name>
</gene>
<dbReference type="EMBL" id="JAEPRB010000257">
    <property type="protein sequence ID" value="KAG2218009.1"/>
    <property type="molecule type" value="Genomic_DNA"/>
</dbReference>
<dbReference type="AlphaFoldDB" id="A0A8H7RUG6"/>
<accession>A0A8H7RUG6</accession>
<dbReference type="OrthoDB" id="2271399at2759"/>
<dbReference type="Proteomes" id="UP000646827">
    <property type="component" value="Unassembled WGS sequence"/>
</dbReference>
<keyword evidence="2" id="KW-1185">Reference proteome</keyword>
<proteinExistence type="predicted"/>
<evidence type="ECO:0000313" key="1">
    <source>
        <dbReference type="EMBL" id="KAG2218009.1"/>
    </source>
</evidence>
<sequence>MRNPIPHGLPAQDYLGQCTNLITEGDIVGKVWAPLLKKVFSVRGDLVIPKLGESISRYSQAEKELQYVNMKNIKAFEIDIRVLDDLNRNEYDVSAGEVAREAIDEAKILHDKSKLLREGKKMFWTNAIGHVIQIKELCAQVISVYLVSTGLYVAKPLFKIYFPTSLLDLNDFREGLKNIFHFAHLLEDNAKLYESAITSRKKRSCTIDSDYSTRESKHSAHSLLTSIKPTYYTPSNGNRTYSVFNFTRMVNTPSPKPTVEENGWALMQDGKWVHHQTMVTLDTSPYDE</sequence>
<name>A0A8H7RUG6_9FUNG</name>
<organism evidence="1 2">
    <name type="scientific">Circinella minor</name>
    <dbReference type="NCBI Taxonomy" id="1195481"/>
    <lineage>
        <taxon>Eukaryota</taxon>
        <taxon>Fungi</taxon>
        <taxon>Fungi incertae sedis</taxon>
        <taxon>Mucoromycota</taxon>
        <taxon>Mucoromycotina</taxon>
        <taxon>Mucoromycetes</taxon>
        <taxon>Mucorales</taxon>
        <taxon>Lichtheimiaceae</taxon>
        <taxon>Circinella</taxon>
    </lineage>
</organism>
<comment type="caution">
    <text evidence="1">The sequence shown here is derived from an EMBL/GenBank/DDBJ whole genome shotgun (WGS) entry which is preliminary data.</text>
</comment>
<protein>
    <submittedName>
        <fullName evidence="1">Uncharacterized protein</fullName>
    </submittedName>
</protein>